<evidence type="ECO:0000313" key="3">
    <source>
        <dbReference type="EMBL" id="CUC10753.1"/>
    </source>
</evidence>
<feature type="compositionally biased region" description="Acidic residues" evidence="1">
    <location>
        <begin position="456"/>
        <end position="465"/>
    </location>
</feature>
<dbReference type="EMBL" id="CDMZ01005574">
    <property type="protein sequence ID" value="CUC10753.1"/>
    <property type="molecule type" value="Genomic_DNA"/>
</dbReference>
<dbReference type="InterPro" id="IPR057191">
    <property type="entry name" value="DUF7869"/>
</dbReference>
<evidence type="ECO:0000256" key="1">
    <source>
        <dbReference type="SAM" id="MobiDB-lite"/>
    </source>
</evidence>
<organism evidence="3">
    <name type="scientific">Chromera velia CCMP2878</name>
    <dbReference type="NCBI Taxonomy" id="1169474"/>
    <lineage>
        <taxon>Eukaryota</taxon>
        <taxon>Sar</taxon>
        <taxon>Alveolata</taxon>
        <taxon>Colpodellida</taxon>
        <taxon>Chromeraceae</taxon>
        <taxon>Chromera</taxon>
    </lineage>
</organism>
<name>A0A0K6SAV5_9ALVE</name>
<protein>
    <recommendedName>
        <fullName evidence="2">DUF7869 domain-containing protein</fullName>
    </recommendedName>
</protein>
<proteinExistence type="predicted"/>
<dbReference type="PANTHER" id="PTHR33153:SF3">
    <property type="entry name" value="TRAFFICKING PROTEIN PARTICLE COMPLEX SUBUNIT 11 DOMAIN-CONTAINING PROTEIN"/>
    <property type="match status" value="1"/>
</dbReference>
<accession>A0A0K6SAV5</accession>
<dbReference type="AlphaFoldDB" id="A0A0K6SAV5"/>
<sequence length="478" mass="54287">MDQNVSTVPHTEFKYRMKAADGVGARVKLVAVLAHGRGKLLFAVPPQEQHGSNLTVTIINQALVEVEKKWPDWAPDTLWVQADNCTSENKNLTVLAYLDWLKQTGRFKNVFYGFLYVGHTHEDVDAFFGVLSKILHGATFFTIDDLFDRIRESFHDDPTERLFFYKVFSQYDWREWLLPHVSSEFKDRVALHPVHGFHFADCPVDKESVVFYKARLTDKWDPNNKSGVAHPVGRERDLSSDYALKPPSRAEVTGALQAVGLDRDAEVYDKKDARSKRARQVAEMLVTAPEVGLYGVTAKNVTENDQAPVWVFKVMQVLEDGNAVKGWWMIGNEKTWPRGKYEFSHVKDKCEAVQEYSKKQSKGKKGGKRQIIFKPKIDKIDLDTCFFFLKKEALSTQGDVVRAPIVREYEKKANEFLEGGKVSLVGCSPSWVTSHQKSASIQESAAAEGMKHNLDDNEEDSCSDESETRSVEFDMMCV</sequence>
<dbReference type="VEuPathDB" id="CryptoDB:Cvel_11822"/>
<reference evidence="3" key="1">
    <citation type="submission" date="2014-11" db="EMBL/GenBank/DDBJ databases">
        <title>Molecular phylogeny of cliff fern family Woodsiaceae with morphological implications.</title>
        <authorList>
            <person name="Shao Y.-Z."/>
            <person name="Wei R."/>
            <person name="Zhang X.-C."/>
        </authorList>
    </citation>
    <scope>NUCLEOTIDE SEQUENCE</scope>
</reference>
<dbReference type="PhylomeDB" id="A0A0K6SAV5"/>
<dbReference type="PANTHER" id="PTHR33153">
    <property type="entry name" value="MYND-TYPE DOMAIN-CONTAINING PROTEIN"/>
    <property type="match status" value="1"/>
</dbReference>
<gene>
    <name evidence="3" type="ORF">Cvel_11822.t2</name>
</gene>
<feature type="region of interest" description="Disordered" evidence="1">
    <location>
        <begin position="442"/>
        <end position="478"/>
    </location>
</feature>
<dbReference type="Pfam" id="PF25273">
    <property type="entry name" value="DUF7869"/>
    <property type="match status" value="1"/>
</dbReference>
<feature type="domain" description="DUF7869" evidence="2">
    <location>
        <begin position="27"/>
        <end position="203"/>
    </location>
</feature>
<evidence type="ECO:0000259" key="2">
    <source>
        <dbReference type="Pfam" id="PF25273"/>
    </source>
</evidence>